<accession>A0A2V3DS67</accession>
<evidence type="ECO:0000256" key="1">
    <source>
        <dbReference type="SAM" id="MobiDB-lite"/>
    </source>
</evidence>
<feature type="region of interest" description="Disordered" evidence="1">
    <location>
        <begin position="1"/>
        <end position="40"/>
    </location>
</feature>
<proteinExistence type="predicted"/>
<sequence>MPRSNHPRRRTSAVRGSSQSRGRGAQGTGQSAGDDDGFDLNRARLGIATTESASDGLWTVRTITAGNAQKSYTCPGCHHPVSPGTAHLVVWQEDALFGVEAGLRDRRHWHTNCWRGRNYKYR</sequence>
<evidence type="ECO:0000313" key="3">
    <source>
        <dbReference type="Proteomes" id="UP000246303"/>
    </source>
</evidence>
<dbReference type="AlphaFoldDB" id="A0A2V3DS67"/>
<name>A0A2V3DS67_9MICC</name>
<feature type="compositionally biased region" description="Basic residues" evidence="1">
    <location>
        <begin position="1"/>
        <end position="12"/>
    </location>
</feature>
<evidence type="ECO:0000313" key="2">
    <source>
        <dbReference type="EMBL" id="PXA64984.1"/>
    </source>
</evidence>
<comment type="caution">
    <text evidence="2">The sequence shown here is derived from an EMBL/GenBank/DDBJ whole genome shotgun (WGS) entry which is preliminary data.</text>
</comment>
<protein>
    <submittedName>
        <fullName evidence="2">ATP/GTP-binding protein</fullName>
    </submittedName>
</protein>
<dbReference type="OrthoDB" id="3381577at2"/>
<dbReference type="RefSeq" id="WP_110106646.1">
    <property type="nucleotide sequence ID" value="NZ_JACBZZ010000001.1"/>
</dbReference>
<feature type="compositionally biased region" description="Low complexity" evidence="1">
    <location>
        <begin position="13"/>
        <end position="32"/>
    </location>
</feature>
<organism evidence="2 3">
    <name type="scientific">Arthrobacter psychrochitiniphilus</name>
    <dbReference type="NCBI Taxonomy" id="291045"/>
    <lineage>
        <taxon>Bacteria</taxon>
        <taxon>Bacillati</taxon>
        <taxon>Actinomycetota</taxon>
        <taxon>Actinomycetes</taxon>
        <taxon>Micrococcales</taxon>
        <taxon>Micrococcaceae</taxon>
        <taxon>Arthrobacter</taxon>
    </lineage>
</organism>
<dbReference type="Proteomes" id="UP000246303">
    <property type="component" value="Unassembled WGS sequence"/>
</dbReference>
<keyword evidence="3" id="KW-1185">Reference proteome</keyword>
<dbReference type="EMBL" id="QHLZ01000007">
    <property type="protein sequence ID" value="PXA64984.1"/>
    <property type="molecule type" value="Genomic_DNA"/>
</dbReference>
<gene>
    <name evidence="2" type="ORF">CVS29_12405</name>
</gene>
<reference evidence="2 3" key="1">
    <citation type="submission" date="2018-05" db="EMBL/GenBank/DDBJ databases">
        <title>Genetic diversity of glacier-inhabiting Cryobacterium bacteria in China and description of Cryobacterium mengkeensis sp. nov. and Arthrobacter glacialis sp. nov.</title>
        <authorList>
            <person name="Liu Q."/>
            <person name="Xin Y.-H."/>
        </authorList>
    </citation>
    <scope>NUCLEOTIDE SEQUENCE [LARGE SCALE GENOMIC DNA]</scope>
    <source>
        <strain evidence="2 3">GP3</strain>
    </source>
</reference>